<evidence type="ECO:0000313" key="3">
    <source>
        <dbReference type="Proteomes" id="UP000826195"/>
    </source>
</evidence>
<proteinExistence type="predicted"/>
<gene>
    <name evidence="2" type="ORF">KQX54_021402</name>
</gene>
<feature type="compositionally biased region" description="Basic and acidic residues" evidence="1">
    <location>
        <begin position="95"/>
        <end position="105"/>
    </location>
</feature>
<evidence type="ECO:0000256" key="1">
    <source>
        <dbReference type="SAM" id="MobiDB-lite"/>
    </source>
</evidence>
<name>A0AAV7J8Y6_COTGL</name>
<sequence length="116" mass="12924">MEHEDEDEERVRLARIGMSGPALTLAYAYGGSTGSSPAWKSQHRMEWNANPKKVSSSTMTRIGNVGDGGSDSGLRLEGLRYAGELSKCIQKRNQKRVERERDTRGRLTMAANQNIR</sequence>
<dbReference type="EMBL" id="JAHXZJ010000001">
    <property type="protein sequence ID" value="KAH0568712.1"/>
    <property type="molecule type" value="Genomic_DNA"/>
</dbReference>
<comment type="caution">
    <text evidence="2">The sequence shown here is derived from an EMBL/GenBank/DDBJ whole genome shotgun (WGS) entry which is preliminary data.</text>
</comment>
<dbReference type="Proteomes" id="UP000826195">
    <property type="component" value="Unassembled WGS sequence"/>
</dbReference>
<protein>
    <submittedName>
        <fullName evidence="2">Uncharacterized protein</fullName>
    </submittedName>
</protein>
<keyword evidence="3" id="KW-1185">Reference proteome</keyword>
<reference evidence="2 3" key="1">
    <citation type="journal article" date="2021" name="J. Hered.">
        <title>A chromosome-level genome assembly of the parasitoid wasp, Cotesia glomerata (Hymenoptera: Braconidae).</title>
        <authorList>
            <person name="Pinto B.J."/>
            <person name="Weis J.J."/>
            <person name="Gamble T."/>
            <person name="Ode P.J."/>
            <person name="Paul R."/>
            <person name="Zaspel J.M."/>
        </authorList>
    </citation>
    <scope>NUCLEOTIDE SEQUENCE [LARGE SCALE GENOMIC DNA]</scope>
    <source>
        <strain evidence="2">CgM1</strain>
    </source>
</reference>
<dbReference type="AlphaFoldDB" id="A0AAV7J8Y6"/>
<feature type="region of interest" description="Disordered" evidence="1">
    <location>
        <begin position="50"/>
        <end position="70"/>
    </location>
</feature>
<accession>A0AAV7J8Y6</accession>
<organism evidence="2 3">
    <name type="scientific">Cotesia glomerata</name>
    <name type="common">Lepidopteran parasitic wasp</name>
    <name type="synonym">Apanteles glomeratus</name>
    <dbReference type="NCBI Taxonomy" id="32391"/>
    <lineage>
        <taxon>Eukaryota</taxon>
        <taxon>Metazoa</taxon>
        <taxon>Ecdysozoa</taxon>
        <taxon>Arthropoda</taxon>
        <taxon>Hexapoda</taxon>
        <taxon>Insecta</taxon>
        <taxon>Pterygota</taxon>
        <taxon>Neoptera</taxon>
        <taxon>Endopterygota</taxon>
        <taxon>Hymenoptera</taxon>
        <taxon>Apocrita</taxon>
        <taxon>Ichneumonoidea</taxon>
        <taxon>Braconidae</taxon>
        <taxon>Microgastrinae</taxon>
        <taxon>Cotesia</taxon>
    </lineage>
</organism>
<evidence type="ECO:0000313" key="2">
    <source>
        <dbReference type="EMBL" id="KAH0568712.1"/>
    </source>
</evidence>
<feature type="region of interest" description="Disordered" evidence="1">
    <location>
        <begin position="94"/>
        <end position="116"/>
    </location>
</feature>